<keyword evidence="1" id="KW-0547">Nucleotide-binding</keyword>
<dbReference type="Proteomes" id="UP000689195">
    <property type="component" value="Unassembled WGS sequence"/>
</dbReference>
<name>A0A8S1U7H2_9CILI</name>
<dbReference type="InterPro" id="IPR008271">
    <property type="entry name" value="Ser/Thr_kinase_AS"/>
</dbReference>
<proteinExistence type="predicted"/>
<dbReference type="InterPro" id="IPR000719">
    <property type="entry name" value="Prot_kinase_dom"/>
</dbReference>
<evidence type="ECO:0000256" key="1">
    <source>
        <dbReference type="ARBA" id="ARBA00022741"/>
    </source>
</evidence>
<dbReference type="OrthoDB" id="313051at2759"/>
<keyword evidence="2" id="KW-0067">ATP-binding</keyword>
<dbReference type="EMBL" id="CAJJDO010000034">
    <property type="protein sequence ID" value="CAD8159992.1"/>
    <property type="molecule type" value="Genomic_DNA"/>
</dbReference>
<reference evidence="5" key="1">
    <citation type="submission" date="2021-01" db="EMBL/GenBank/DDBJ databases">
        <authorList>
            <consortium name="Genoscope - CEA"/>
            <person name="William W."/>
        </authorList>
    </citation>
    <scope>NUCLEOTIDE SEQUENCE</scope>
</reference>
<dbReference type="PROSITE" id="PS00108">
    <property type="entry name" value="PROTEIN_KINASE_ST"/>
    <property type="match status" value="1"/>
</dbReference>
<accession>A0A8S1U7H2</accession>
<dbReference type="Pfam" id="PF00069">
    <property type="entry name" value="Pkinase"/>
    <property type="match status" value="1"/>
</dbReference>
<sequence>MDQPLNCKVEKTNDYVNQGCNLNDVLDQLDDKYKSLYQEEIQENQETNFETNTQKTDNIEENNQQNHELIENNNQQNINQDHELIKNDNQQKIKLVYEQIENNKQQNIKQDIENQEEQHSSQISRSFSELSQSIQNYDSSLIQDESRQMETYQIIKNDFKKLMEFFLSIKKNDTKVCQWRTDFSNIDLSFENSKEIQNYLILASKNDSDDIIYIQMSILVNQSNSLVIQDQTFTINNICLNQNFQLKIGSFVYLSQVSQIIYEIKQLKLTKKITQIQSIIENAIKRFHIIVNQFIFPLKYKMQFCNTNFNDQYFRISQYSKKQSNQENFTNSIILAREDNDNSQGQINPELDNEFEKEFSKKSQQINQQFQSSVQDLGNCYQMCSLDKKSKKKKNQVEKLVYEINNKISGLNETNLVDQGGFHKIYKVSLNIENNKTLELAVKNQSSNKLRKEIEFINRFLSKSYSKYIAQIYIKENIYNYYLLKYYHFKSLRDYIKKYQFVISLRRKLQILTQIAEGILHLHQQNILHLDIKADNILISKNGNAKICDFGEAYHPNYQLQRDCIKFSVPYGAPELLKHKTQFLSEKADVYSFGTLAYELIFGKLPIPILNKEKYLSFFKDFDLRLDDSKGLNAHNGPRLILLNLNILIFKCLLPQKEERPNLESISHFLKCLKKQSFNLQKK</sequence>
<comment type="caution">
    <text evidence="5">The sequence shown here is derived from an EMBL/GenBank/DDBJ whole genome shotgun (WGS) entry which is preliminary data.</text>
</comment>
<gene>
    <name evidence="5" type="ORF">PPENT_87.1.T0340098</name>
</gene>
<keyword evidence="3" id="KW-0175">Coiled coil</keyword>
<protein>
    <recommendedName>
        <fullName evidence="4">Protein kinase domain-containing protein</fullName>
    </recommendedName>
</protein>
<evidence type="ECO:0000256" key="2">
    <source>
        <dbReference type="ARBA" id="ARBA00022840"/>
    </source>
</evidence>
<evidence type="ECO:0000256" key="3">
    <source>
        <dbReference type="SAM" id="Coils"/>
    </source>
</evidence>
<dbReference type="PROSITE" id="PS50011">
    <property type="entry name" value="PROTEIN_KINASE_DOM"/>
    <property type="match status" value="1"/>
</dbReference>
<dbReference type="PANTHER" id="PTHR27001">
    <property type="entry name" value="OS01G0253100 PROTEIN"/>
    <property type="match status" value="1"/>
</dbReference>
<dbReference type="AlphaFoldDB" id="A0A8S1U7H2"/>
<dbReference type="SMART" id="SM00220">
    <property type="entry name" value="S_TKc"/>
    <property type="match status" value="1"/>
</dbReference>
<feature type="coiled-coil region" evidence="3">
    <location>
        <begin position="26"/>
        <end position="118"/>
    </location>
</feature>
<dbReference type="GO" id="GO:0004672">
    <property type="term" value="F:protein kinase activity"/>
    <property type="evidence" value="ECO:0007669"/>
    <property type="project" value="InterPro"/>
</dbReference>
<evidence type="ECO:0000313" key="6">
    <source>
        <dbReference type="Proteomes" id="UP000689195"/>
    </source>
</evidence>
<dbReference type="GO" id="GO:0005524">
    <property type="term" value="F:ATP binding"/>
    <property type="evidence" value="ECO:0007669"/>
    <property type="project" value="UniProtKB-KW"/>
</dbReference>
<keyword evidence="6" id="KW-1185">Reference proteome</keyword>
<dbReference type="PANTHER" id="PTHR27001:SF931">
    <property type="entry name" value="OS11G0664100 PROTEIN"/>
    <property type="match status" value="1"/>
</dbReference>
<dbReference type="GO" id="GO:0005886">
    <property type="term" value="C:plasma membrane"/>
    <property type="evidence" value="ECO:0007669"/>
    <property type="project" value="TreeGrafter"/>
</dbReference>
<feature type="domain" description="Protein kinase" evidence="4">
    <location>
        <begin position="411"/>
        <end position="670"/>
    </location>
</feature>
<evidence type="ECO:0000259" key="4">
    <source>
        <dbReference type="PROSITE" id="PS50011"/>
    </source>
</evidence>
<organism evidence="5 6">
    <name type="scientific">Paramecium pentaurelia</name>
    <dbReference type="NCBI Taxonomy" id="43138"/>
    <lineage>
        <taxon>Eukaryota</taxon>
        <taxon>Sar</taxon>
        <taxon>Alveolata</taxon>
        <taxon>Ciliophora</taxon>
        <taxon>Intramacronucleata</taxon>
        <taxon>Oligohymenophorea</taxon>
        <taxon>Peniculida</taxon>
        <taxon>Parameciidae</taxon>
        <taxon>Paramecium</taxon>
    </lineage>
</organism>
<evidence type="ECO:0000313" key="5">
    <source>
        <dbReference type="EMBL" id="CAD8159992.1"/>
    </source>
</evidence>